<name>A0A0S2W639_9FIRM</name>
<dbReference type="InterPro" id="IPR002173">
    <property type="entry name" value="Carboh/pur_kinase_PfkB_CS"/>
</dbReference>
<dbReference type="KEGG" id="ibu:IB211_02419"/>
<comment type="similarity">
    <text evidence="1">Belongs to the carbohydrate kinase PfkB family.</text>
</comment>
<reference evidence="7 8" key="1">
    <citation type="journal article" date="2015" name="Nat. Commun.">
        <title>Production of butyrate from lysine and the Amadori product fructoselysine by a human gut commensal.</title>
        <authorList>
            <person name="Bui T.P."/>
            <person name="Ritari J."/>
            <person name="Boeren S."/>
            <person name="de Waard P."/>
            <person name="Plugge C.M."/>
            <person name="de Vos W.M."/>
        </authorList>
    </citation>
    <scope>NUCLEOTIDE SEQUENCE [LARGE SCALE GENOMIC DNA]</scope>
    <source>
        <strain evidence="7 8">AF211</strain>
    </source>
</reference>
<dbReference type="InterPro" id="IPR050306">
    <property type="entry name" value="PfkB_Carbo_kinase"/>
</dbReference>
<sequence length="317" mass="33801">MFDITALGEILIDFTPSGTNGMGMPLYAQNPGGAPANVLAQSALLGSRTAFIGKVGQDGFGTFLRSVMERSGIDTRALVTSEEVHTTLAFVQLDACGDRSFSFYRNPGADILLRESEVDYDLIRQSHIFHFGSLSLTDEPARSATVAAVHAARESGCLISYDPNYRPPLWPSQDAARTAMLKLLPLADILKLSEEELTLLTGEASLATGTAALAVQGPALILISLAERGAYFRRGALCGLVPAFQVDTVDTTGAGDAFLGAILHRLRHKTLEEIRRLGEDELREIVRFGNAAGGLTTAAKGAIPAMPTLERILSLQG</sequence>
<feature type="domain" description="Carbohydrate kinase PfkB" evidence="6">
    <location>
        <begin position="3"/>
        <end position="308"/>
    </location>
</feature>
<keyword evidence="4 7" id="KW-0418">Kinase</keyword>
<dbReference type="Pfam" id="PF00294">
    <property type="entry name" value="PfkB"/>
    <property type="match status" value="1"/>
</dbReference>
<dbReference type="EMBL" id="CP011307">
    <property type="protein sequence ID" value="ALP94810.1"/>
    <property type="molecule type" value="Genomic_DNA"/>
</dbReference>
<dbReference type="STRING" id="1297617.IB211_02419"/>
<evidence type="ECO:0000259" key="6">
    <source>
        <dbReference type="Pfam" id="PF00294"/>
    </source>
</evidence>
<keyword evidence="8" id="KW-1185">Reference proteome</keyword>
<evidence type="ECO:0000256" key="1">
    <source>
        <dbReference type="ARBA" id="ARBA00010688"/>
    </source>
</evidence>
<dbReference type="InterPro" id="IPR029056">
    <property type="entry name" value="Ribokinase-like"/>
</dbReference>
<dbReference type="GO" id="GO:0005524">
    <property type="term" value="F:ATP binding"/>
    <property type="evidence" value="ECO:0007669"/>
    <property type="project" value="UniProtKB-KW"/>
</dbReference>
<dbReference type="EC" id="2.7.1.4" evidence="7"/>
<dbReference type="CDD" id="cd01167">
    <property type="entry name" value="bac_FRK"/>
    <property type="match status" value="1"/>
</dbReference>
<keyword evidence="5" id="KW-0067">ATP-binding</keyword>
<dbReference type="Proteomes" id="UP000064844">
    <property type="component" value="Chromosome"/>
</dbReference>
<evidence type="ECO:0000256" key="3">
    <source>
        <dbReference type="ARBA" id="ARBA00022741"/>
    </source>
</evidence>
<dbReference type="eggNOG" id="COG0524">
    <property type="taxonomic scope" value="Bacteria"/>
</dbReference>
<evidence type="ECO:0000256" key="5">
    <source>
        <dbReference type="ARBA" id="ARBA00022840"/>
    </source>
</evidence>
<evidence type="ECO:0000313" key="8">
    <source>
        <dbReference type="Proteomes" id="UP000064844"/>
    </source>
</evidence>
<proteinExistence type="inferred from homology"/>
<dbReference type="SUPFAM" id="SSF53613">
    <property type="entry name" value="Ribokinase-like"/>
    <property type="match status" value="1"/>
</dbReference>
<dbReference type="PANTHER" id="PTHR43085">
    <property type="entry name" value="HEXOKINASE FAMILY MEMBER"/>
    <property type="match status" value="1"/>
</dbReference>
<dbReference type="AlphaFoldDB" id="A0A0S2W639"/>
<dbReference type="PROSITE" id="PS00584">
    <property type="entry name" value="PFKB_KINASES_2"/>
    <property type="match status" value="1"/>
</dbReference>
<protein>
    <submittedName>
        <fullName evidence="7">Fructokinase</fullName>
        <ecNumber evidence="7">2.7.1.4</ecNumber>
    </submittedName>
</protein>
<evidence type="ECO:0000313" key="7">
    <source>
        <dbReference type="EMBL" id="ALP94810.1"/>
    </source>
</evidence>
<dbReference type="GO" id="GO:0008865">
    <property type="term" value="F:fructokinase activity"/>
    <property type="evidence" value="ECO:0007669"/>
    <property type="project" value="UniProtKB-EC"/>
</dbReference>
<keyword evidence="2 7" id="KW-0808">Transferase</keyword>
<keyword evidence="3" id="KW-0547">Nucleotide-binding</keyword>
<gene>
    <name evidence="7" type="ORF">IB211_02419</name>
</gene>
<dbReference type="InterPro" id="IPR011611">
    <property type="entry name" value="PfkB_dom"/>
</dbReference>
<evidence type="ECO:0000256" key="4">
    <source>
        <dbReference type="ARBA" id="ARBA00022777"/>
    </source>
</evidence>
<reference evidence="8" key="2">
    <citation type="submission" date="2015-04" db="EMBL/GenBank/DDBJ databases">
        <title>A butyrogenic pathway from the amino acid lysine in a human gut commensal.</title>
        <authorList>
            <person name="de Vos W.M."/>
            <person name="Bui N.T.P."/>
            <person name="Plugge C.M."/>
            <person name="Ritari J."/>
        </authorList>
    </citation>
    <scope>NUCLEOTIDE SEQUENCE [LARGE SCALE GENOMIC DNA]</scope>
    <source>
        <strain evidence="8">AF211</strain>
    </source>
</reference>
<organism evidence="7 8">
    <name type="scientific">Intestinimonas butyriciproducens</name>
    <dbReference type="NCBI Taxonomy" id="1297617"/>
    <lineage>
        <taxon>Bacteria</taxon>
        <taxon>Bacillati</taxon>
        <taxon>Bacillota</taxon>
        <taxon>Clostridia</taxon>
        <taxon>Eubacteriales</taxon>
        <taxon>Intestinimonas</taxon>
    </lineage>
</organism>
<dbReference type="RefSeq" id="WP_033118704.1">
    <property type="nucleotide sequence ID" value="NZ_CALICV010000035.1"/>
</dbReference>
<evidence type="ECO:0000256" key="2">
    <source>
        <dbReference type="ARBA" id="ARBA00022679"/>
    </source>
</evidence>
<dbReference type="Gene3D" id="3.40.1190.20">
    <property type="match status" value="1"/>
</dbReference>
<dbReference type="PANTHER" id="PTHR43085:SF1">
    <property type="entry name" value="PSEUDOURIDINE KINASE-RELATED"/>
    <property type="match status" value="1"/>
</dbReference>
<dbReference type="PATRIC" id="fig|1297617.4.peg.2489"/>
<accession>A0A0S2W639</accession>